<organism evidence="7 8">
    <name type="scientific">Euplotes crassus</name>
    <dbReference type="NCBI Taxonomy" id="5936"/>
    <lineage>
        <taxon>Eukaryota</taxon>
        <taxon>Sar</taxon>
        <taxon>Alveolata</taxon>
        <taxon>Ciliophora</taxon>
        <taxon>Intramacronucleata</taxon>
        <taxon>Spirotrichea</taxon>
        <taxon>Hypotrichia</taxon>
        <taxon>Euplotida</taxon>
        <taxon>Euplotidae</taxon>
        <taxon>Moneuplotes</taxon>
    </lineage>
</organism>
<evidence type="ECO:0000256" key="1">
    <source>
        <dbReference type="ARBA" id="ARBA00022679"/>
    </source>
</evidence>
<dbReference type="Gene3D" id="3.30.200.20">
    <property type="entry name" value="Phosphorylase Kinase, domain 1"/>
    <property type="match status" value="1"/>
</dbReference>
<dbReference type="Proteomes" id="UP001295684">
    <property type="component" value="Unassembled WGS sequence"/>
</dbReference>
<dbReference type="PROSITE" id="PS00108">
    <property type="entry name" value="PROTEIN_KINASE_ST"/>
    <property type="match status" value="1"/>
</dbReference>
<dbReference type="Gene3D" id="1.10.510.10">
    <property type="entry name" value="Transferase(Phosphotransferase) domain 1"/>
    <property type="match status" value="1"/>
</dbReference>
<keyword evidence="4" id="KW-0067">ATP-binding</keyword>
<dbReference type="Pfam" id="PF00069">
    <property type="entry name" value="Pkinase"/>
    <property type="match status" value="2"/>
</dbReference>
<dbReference type="AlphaFoldDB" id="A0AAD1XNT5"/>
<dbReference type="SUPFAM" id="SSF56112">
    <property type="entry name" value="Protein kinase-like (PK-like)"/>
    <property type="match status" value="1"/>
</dbReference>
<evidence type="ECO:0000259" key="6">
    <source>
        <dbReference type="PROSITE" id="PS50011"/>
    </source>
</evidence>
<dbReference type="InterPro" id="IPR008271">
    <property type="entry name" value="Ser/Thr_kinase_AS"/>
</dbReference>
<dbReference type="EMBL" id="CAMPGE010017564">
    <property type="protein sequence ID" value="CAI2376034.1"/>
    <property type="molecule type" value="Genomic_DNA"/>
</dbReference>
<proteinExistence type="predicted"/>
<dbReference type="PANTHER" id="PTHR48016:SF56">
    <property type="entry name" value="MAPKK KINASE"/>
    <property type="match status" value="1"/>
</dbReference>
<dbReference type="GO" id="GO:0004672">
    <property type="term" value="F:protein kinase activity"/>
    <property type="evidence" value="ECO:0007669"/>
    <property type="project" value="InterPro"/>
</dbReference>
<evidence type="ECO:0000313" key="8">
    <source>
        <dbReference type="Proteomes" id="UP001295684"/>
    </source>
</evidence>
<evidence type="ECO:0000256" key="2">
    <source>
        <dbReference type="ARBA" id="ARBA00022741"/>
    </source>
</evidence>
<dbReference type="PROSITE" id="PS50011">
    <property type="entry name" value="PROTEIN_KINASE_DOM"/>
    <property type="match status" value="1"/>
</dbReference>
<evidence type="ECO:0000256" key="3">
    <source>
        <dbReference type="ARBA" id="ARBA00022777"/>
    </source>
</evidence>
<evidence type="ECO:0000256" key="5">
    <source>
        <dbReference type="SAM" id="MobiDB-lite"/>
    </source>
</evidence>
<keyword evidence="1" id="KW-0808">Transferase</keyword>
<dbReference type="GO" id="GO:0005524">
    <property type="term" value="F:ATP binding"/>
    <property type="evidence" value="ECO:0007669"/>
    <property type="project" value="UniProtKB-KW"/>
</dbReference>
<keyword evidence="3" id="KW-0418">Kinase</keyword>
<gene>
    <name evidence="7" type="ORF">ECRASSUSDP1_LOCUS17403</name>
</gene>
<keyword evidence="8" id="KW-1185">Reference proteome</keyword>
<keyword evidence="2" id="KW-0547">Nucleotide-binding</keyword>
<dbReference type="InterPro" id="IPR000719">
    <property type="entry name" value="Prot_kinase_dom"/>
</dbReference>
<accession>A0AAD1XNT5</accession>
<sequence length="632" mass="72236">MGQACCRNGVTIKTKFSTPDRSDDKLQFCMNGEKQSSSNLKQLQEVIEENDEEESSTMDVKATEKKRAFQIFNPNDIKNGLKKLRENKKKVLDQAIAKEKMCESQNRDEDTIDEATPTHKSKIASSKYKRPEDSKSSSQCLMADPKCVMEKEVSNRGNLNFEAAVRRTRNVLRSIKGELYSSDSSQSSSIESEGLEFRLGDYIDTGSIGATYRALDCNTAKLITVKYFDVEGLEESKKFEYIDRLNKYLSEIKAMKDPNIVKYISAEEGQEEGGMVALAMEYIPGGSIMYLLKFFKSFKETLVKIYVNQVVKVLKRLHDKGIVHGDLKTSNLLVDDLGTVKISDFGFLKTLYNEYCPEKVHNLADTIYRHQDEDLKENLATDKPELELCTKTKKKLLTPLVNSYFTCPPEVHKKECYSLHPSYDVWSLGCITYEMLTGEMLMYDSSNLETIQVPETCSEDLRDFLATCLECDPKNRATIKNLVKHPFLDIEERTFQESHETISFMSLYSMVAQEGSQEPKRHTESVERLSILQKRSKYQERDSILSSYKVSPQLSKKLGLESAQDRKASLRHVNIDIESLKRYSKNSIMLQSLTNMKPDDLNPPKIPQRSSEEQMFESSKLTLVLKKIQAKN</sequence>
<feature type="region of interest" description="Disordered" evidence="5">
    <location>
        <begin position="594"/>
        <end position="617"/>
    </location>
</feature>
<evidence type="ECO:0000256" key="4">
    <source>
        <dbReference type="ARBA" id="ARBA00022840"/>
    </source>
</evidence>
<feature type="domain" description="Protein kinase" evidence="6">
    <location>
        <begin position="197"/>
        <end position="488"/>
    </location>
</feature>
<comment type="caution">
    <text evidence="7">The sequence shown here is derived from an EMBL/GenBank/DDBJ whole genome shotgun (WGS) entry which is preliminary data.</text>
</comment>
<dbReference type="InterPro" id="IPR011009">
    <property type="entry name" value="Kinase-like_dom_sf"/>
</dbReference>
<dbReference type="SMART" id="SM00220">
    <property type="entry name" value="S_TKc"/>
    <property type="match status" value="1"/>
</dbReference>
<protein>
    <recommendedName>
        <fullName evidence="6">Protein kinase domain-containing protein</fullName>
    </recommendedName>
</protein>
<reference evidence="7" key="1">
    <citation type="submission" date="2023-07" db="EMBL/GenBank/DDBJ databases">
        <authorList>
            <consortium name="AG Swart"/>
            <person name="Singh M."/>
            <person name="Singh A."/>
            <person name="Seah K."/>
            <person name="Emmerich C."/>
        </authorList>
    </citation>
    <scope>NUCLEOTIDE SEQUENCE</scope>
    <source>
        <strain evidence="7">DP1</strain>
    </source>
</reference>
<dbReference type="PANTHER" id="PTHR48016">
    <property type="entry name" value="MAP KINASE KINASE KINASE SSK2-RELATED-RELATED"/>
    <property type="match status" value="1"/>
</dbReference>
<dbReference type="InterPro" id="IPR050538">
    <property type="entry name" value="MAP_kinase_kinase_kinase"/>
</dbReference>
<evidence type="ECO:0000313" key="7">
    <source>
        <dbReference type="EMBL" id="CAI2376034.1"/>
    </source>
</evidence>
<name>A0AAD1XNT5_EUPCR</name>
<feature type="region of interest" description="Disordered" evidence="5">
    <location>
        <begin position="102"/>
        <end position="137"/>
    </location>
</feature>